<feature type="non-terminal residue" evidence="1">
    <location>
        <position position="46"/>
    </location>
</feature>
<dbReference type="AlphaFoldDB" id="A0A392SJM9"/>
<evidence type="ECO:0000313" key="2">
    <source>
        <dbReference type="Proteomes" id="UP000265520"/>
    </source>
</evidence>
<keyword evidence="2" id="KW-1185">Reference proteome</keyword>
<dbReference type="Proteomes" id="UP000265520">
    <property type="component" value="Unassembled WGS sequence"/>
</dbReference>
<name>A0A392SJM9_9FABA</name>
<proteinExistence type="predicted"/>
<sequence length="46" mass="5347">MVIIDKEKETVTVEGTMDVKMLIDKLGKKFKRDVEVVQPKVEDKKK</sequence>
<accession>A0A392SJM9</accession>
<protein>
    <recommendedName>
        <fullName evidence="3">HMA domain-containing protein</fullName>
    </recommendedName>
</protein>
<reference evidence="1 2" key="1">
    <citation type="journal article" date="2018" name="Front. Plant Sci.">
        <title>Red Clover (Trifolium pratense) and Zigzag Clover (T. medium) - A Picture of Genomic Similarities and Differences.</title>
        <authorList>
            <person name="Dluhosova J."/>
            <person name="Istvanek J."/>
            <person name="Nedelnik J."/>
            <person name="Repkova J."/>
        </authorList>
    </citation>
    <scope>NUCLEOTIDE SEQUENCE [LARGE SCALE GENOMIC DNA]</scope>
    <source>
        <strain evidence="2">cv. 10/8</strain>
        <tissue evidence="1">Leaf</tissue>
    </source>
</reference>
<evidence type="ECO:0008006" key="3">
    <source>
        <dbReference type="Google" id="ProtNLM"/>
    </source>
</evidence>
<dbReference type="EMBL" id="LXQA010381187">
    <property type="protein sequence ID" value="MCI48076.1"/>
    <property type="molecule type" value="Genomic_DNA"/>
</dbReference>
<evidence type="ECO:0000313" key="1">
    <source>
        <dbReference type="EMBL" id="MCI48076.1"/>
    </source>
</evidence>
<organism evidence="1 2">
    <name type="scientific">Trifolium medium</name>
    <dbReference type="NCBI Taxonomy" id="97028"/>
    <lineage>
        <taxon>Eukaryota</taxon>
        <taxon>Viridiplantae</taxon>
        <taxon>Streptophyta</taxon>
        <taxon>Embryophyta</taxon>
        <taxon>Tracheophyta</taxon>
        <taxon>Spermatophyta</taxon>
        <taxon>Magnoliopsida</taxon>
        <taxon>eudicotyledons</taxon>
        <taxon>Gunneridae</taxon>
        <taxon>Pentapetalae</taxon>
        <taxon>rosids</taxon>
        <taxon>fabids</taxon>
        <taxon>Fabales</taxon>
        <taxon>Fabaceae</taxon>
        <taxon>Papilionoideae</taxon>
        <taxon>50 kb inversion clade</taxon>
        <taxon>NPAAA clade</taxon>
        <taxon>Hologalegina</taxon>
        <taxon>IRL clade</taxon>
        <taxon>Trifolieae</taxon>
        <taxon>Trifolium</taxon>
    </lineage>
</organism>
<comment type="caution">
    <text evidence="1">The sequence shown here is derived from an EMBL/GenBank/DDBJ whole genome shotgun (WGS) entry which is preliminary data.</text>
</comment>